<name>A0A0G0T5N6_9BACT</name>
<keyword evidence="2" id="KW-0732">Signal</keyword>
<evidence type="ECO:0000256" key="7">
    <source>
        <dbReference type="PIRSR" id="PIRSR618044-1"/>
    </source>
</evidence>
<evidence type="ECO:0000259" key="11">
    <source>
        <dbReference type="Pfam" id="PF00768"/>
    </source>
</evidence>
<dbReference type="GO" id="GO:0071555">
    <property type="term" value="P:cell wall organization"/>
    <property type="evidence" value="ECO:0007669"/>
    <property type="project" value="UniProtKB-KW"/>
</dbReference>
<comment type="similarity">
    <text evidence="1 9">Belongs to the peptidase S11 family.</text>
</comment>
<sequence>MRNNKKVSTPPKYSKARLYFPQTVVVLLVLFFLMLISLSITQQIDTKVAGVTTKASPTPVPVPLPEPPLKNEGVIDPILTARAALAIDRASGERLFEKNEDLPLWPASTTKIMTALVALEEYKPDEIVTVDNPILEGRIMNLRPGERITVEALVQGMLIHSANDAAYALADHYPQGREGFVSRMNQKARALNLINTHFMDPVGFDNDKQYSTASDLAELATVAFQQPLIAHTISIPSITISDVDYITFHRLENVNELLGSVPGVAGGKTGWTENAKENLINITKRDGEEILTVLLGSDDRFGETQILTDWIFTNYTWPQAEALTVQSITDQ</sequence>
<dbReference type="GO" id="GO:0009002">
    <property type="term" value="F:serine-type D-Ala-D-Ala carboxypeptidase activity"/>
    <property type="evidence" value="ECO:0007669"/>
    <property type="project" value="InterPro"/>
</dbReference>
<dbReference type="GO" id="GO:0006508">
    <property type="term" value="P:proteolysis"/>
    <property type="evidence" value="ECO:0007669"/>
    <property type="project" value="InterPro"/>
</dbReference>
<evidence type="ECO:0000313" key="13">
    <source>
        <dbReference type="Proteomes" id="UP000034664"/>
    </source>
</evidence>
<keyword evidence="10" id="KW-1133">Transmembrane helix</keyword>
<organism evidence="12 13">
    <name type="scientific">Candidatus Roizmanbacteria bacterium GW2011_GWB1_40_7</name>
    <dbReference type="NCBI Taxonomy" id="1618482"/>
    <lineage>
        <taxon>Bacteria</taxon>
        <taxon>Candidatus Roizmaniibacteriota</taxon>
    </lineage>
</organism>
<dbReference type="Proteomes" id="UP000034664">
    <property type="component" value="Unassembled WGS sequence"/>
</dbReference>
<evidence type="ECO:0000256" key="5">
    <source>
        <dbReference type="ARBA" id="ARBA00022984"/>
    </source>
</evidence>
<gene>
    <name evidence="12" type="ORF">UU14_C0008G0031</name>
</gene>
<keyword evidence="6" id="KW-0961">Cell wall biogenesis/degradation</keyword>
<keyword evidence="5" id="KW-0573">Peptidoglycan synthesis</keyword>
<dbReference type="Pfam" id="PF00768">
    <property type="entry name" value="Peptidase_S11"/>
    <property type="match status" value="1"/>
</dbReference>
<feature type="active site" evidence="7">
    <location>
        <position position="161"/>
    </location>
</feature>
<evidence type="ECO:0000256" key="10">
    <source>
        <dbReference type="SAM" id="Phobius"/>
    </source>
</evidence>
<evidence type="ECO:0000256" key="6">
    <source>
        <dbReference type="ARBA" id="ARBA00023316"/>
    </source>
</evidence>
<dbReference type="AlphaFoldDB" id="A0A0G0T5N6"/>
<evidence type="ECO:0000313" key="12">
    <source>
        <dbReference type="EMBL" id="KKR72304.1"/>
    </source>
</evidence>
<accession>A0A0G0T5N6</accession>
<reference evidence="12 13" key="1">
    <citation type="journal article" date="2015" name="Nature">
        <title>rRNA introns, odd ribosomes, and small enigmatic genomes across a large radiation of phyla.</title>
        <authorList>
            <person name="Brown C.T."/>
            <person name="Hug L.A."/>
            <person name="Thomas B.C."/>
            <person name="Sharon I."/>
            <person name="Castelle C.J."/>
            <person name="Singh A."/>
            <person name="Wilkins M.J."/>
            <person name="Williams K.H."/>
            <person name="Banfield J.F."/>
        </authorList>
    </citation>
    <scope>NUCLEOTIDE SEQUENCE [LARGE SCALE GENOMIC DNA]</scope>
</reference>
<proteinExistence type="inferred from homology"/>
<dbReference type="InterPro" id="IPR012338">
    <property type="entry name" value="Beta-lactam/transpept-like"/>
</dbReference>
<evidence type="ECO:0000256" key="8">
    <source>
        <dbReference type="PIRSR" id="PIRSR618044-2"/>
    </source>
</evidence>
<evidence type="ECO:0000256" key="4">
    <source>
        <dbReference type="ARBA" id="ARBA00022960"/>
    </source>
</evidence>
<evidence type="ECO:0000256" key="9">
    <source>
        <dbReference type="RuleBase" id="RU004016"/>
    </source>
</evidence>
<dbReference type="Gene3D" id="3.40.710.10">
    <property type="entry name" value="DD-peptidase/beta-lactamase superfamily"/>
    <property type="match status" value="1"/>
</dbReference>
<dbReference type="PANTHER" id="PTHR21581">
    <property type="entry name" value="D-ALANYL-D-ALANINE CARBOXYPEPTIDASE"/>
    <property type="match status" value="1"/>
</dbReference>
<feature type="transmembrane region" description="Helical" evidence="10">
    <location>
        <begin position="20"/>
        <end position="40"/>
    </location>
</feature>
<evidence type="ECO:0000256" key="3">
    <source>
        <dbReference type="ARBA" id="ARBA00022801"/>
    </source>
</evidence>
<dbReference type="PRINTS" id="PR00725">
    <property type="entry name" value="DADACBPTASE1"/>
</dbReference>
<dbReference type="GO" id="GO:0008360">
    <property type="term" value="P:regulation of cell shape"/>
    <property type="evidence" value="ECO:0007669"/>
    <property type="project" value="UniProtKB-KW"/>
</dbReference>
<dbReference type="InterPro" id="IPR001967">
    <property type="entry name" value="Peptidase_S11_N"/>
</dbReference>
<feature type="active site" description="Acyl-ester intermediate" evidence="7">
    <location>
        <position position="108"/>
    </location>
</feature>
<feature type="binding site" evidence="8">
    <location>
        <position position="268"/>
    </location>
    <ligand>
        <name>substrate</name>
    </ligand>
</feature>
<evidence type="ECO:0000256" key="2">
    <source>
        <dbReference type="ARBA" id="ARBA00022729"/>
    </source>
</evidence>
<dbReference type="PANTHER" id="PTHR21581:SF6">
    <property type="entry name" value="TRAFFICKING PROTEIN PARTICLE COMPLEX SUBUNIT 12"/>
    <property type="match status" value="1"/>
</dbReference>
<keyword evidence="4" id="KW-0133">Cell shape</keyword>
<dbReference type="EMBL" id="LBZM01000008">
    <property type="protein sequence ID" value="KKR72304.1"/>
    <property type="molecule type" value="Genomic_DNA"/>
</dbReference>
<dbReference type="PATRIC" id="fig|1618482.3.peg.454"/>
<feature type="domain" description="Peptidase S11 D-alanyl-D-alanine carboxypeptidase A N-terminal" evidence="11">
    <location>
        <begin position="77"/>
        <end position="298"/>
    </location>
</feature>
<evidence type="ECO:0000256" key="1">
    <source>
        <dbReference type="ARBA" id="ARBA00007164"/>
    </source>
</evidence>
<dbReference type="GO" id="GO:0009252">
    <property type="term" value="P:peptidoglycan biosynthetic process"/>
    <property type="evidence" value="ECO:0007669"/>
    <property type="project" value="UniProtKB-KW"/>
</dbReference>
<comment type="caution">
    <text evidence="12">The sequence shown here is derived from an EMBL/GenBank/DDBJ whole genome shotgun (WGS) entry which is preliminary data.</text>
</comment>
<feature type="active site" description="Proton acceptor" evidence="7">
    <location>
        <position position="111"/>
    </location>
</feature>
<keyword evidence="10" id="KW-0472">Membrane</keyword>
<keyword evidence="3" id="KW-0378">Hydrolase</keyword>
<dbReference type="InterPro" id="IPR018044">
    <property type="entry name" value="Peptidase_S11"/>
</dbReference>
<keyword evidence="10" id="KW-0812">Transmembrane</keyword>
<protein>
    <recommendedName>
        <fullName evidence="11">Peptidase S11 D-alanyl-D-alanine carboxypeptidase A N-terminal domain-containing protein</fullName>
    </recommendedName>
</protein>
<dbReference type="SUPFAM" id="SSF56601">
    <property type="entry name" value="beta-lactamase/transpeptidase-like"/>
    <property type="match status" value="1"/>
</dbReference>